<evidence type="ECO:0000313" key="12">
    <source>
        <dbReference type="Proteomes" id="UP000000269"/>
    </source>
</evidence>
<evidence type="ECO:0000259" key="9">
    <source>
        <dbReference type="Pfam" id="PF04552"/>
    </source>
</evidence>
<keyword evidence="6" id="KW-0731">Sigma factor</keyword>
<evidence type="ECO:0000256" key="8">
    <source>
        <dbReference type="ARBA" id="ARBA00023163"/>
    </source>
</evidence>
<sequence>MKMGFNLQLEQSQKLIMTPQLQQAIQILQFNSLELEEFIAEQLEKNPVLENDAEKEHNELWDSKIEDKIKEINWKEYIEDFNNYSYTKSNYQNEDNEFNYENIISNKSSLQEYLLFQYSLTLLDRKYFEIGEYLINSIDDRGYLTVTIKDVTEHFNEEENIVESILQIIQSFDPPGVGARTIEECLLLQLRFLDVKDEKIYQLIKEYLPEIAANKYPLLAKKLGVTIEQLQGYCDFIKTLEPKPGRMFESNLNRYITPDITVKKLDEEYILLTNDFDEPRLKIREDYRTMIISEDENSEVAKFLNNQFNSAAWLIRSIEQRKQTIYKVAEVIVEKQKGFFEKGKKFLVPMTLKEVAEEISVHESTVSRATNGKYMETPHGTFELKFFFTGGVESDEGMGISSESIKSFIRDIIKVEDPKKPLSDDKIVSELERKGISISRRTVAKYRDEMGILSSSKRKRY</sequence>
<evidence type="ECO:0000259" key="10">
    <source>
        <dbReference type="Pfam" id="PF04963"/>
    </source>
</evidence>
<dbReference type="GO" id="GO:0003677">
    <property type="term" value="F:DNA binding"/>
    <property type="evidence" value="ECO:0007669"/>
    <property type="project" value="UniProtKB-KW"/>
</dbReference>
<keyword evidence="8" id="KW-0804">Transcription</keyword>
<gene>
    <name evidence="11" type="ordered locus">Clos_0967</name>
</gene>
<dbReference type="InterPro" id="IPR007634">
    <property type="entry name" value="RNA_pol_sigma_54_DNA-bd"/>
</dbReference>
<reference evidence="12" key="1">
    <citation type="submission" date="2007-10" db="EMBL/GenBank/DDBJ databases">
        <title>Complete genome of Alkaliphilus oremlandii OhILAs.</title>
        <authorList>
            <person name="Copeland A."/>
            <person name="Lucas S."/>
            <person name="Lapidus A."/>
            <person name="Barry K."/>
            <person name="Detter J.C."/>
            <person name="Glavina del Rio T."/>
            <person name="Hammon N."/>
            <person name="Israni S."/>
            <person name="Dalin E."/>
            <person name="Tice H."/>
            <person name="Pitluck S."/>
            <person name="Chain P."/>
            <person name="Malfatti S."/>
            <person name="Shin M."/>
            <person name="Vergez L."/>
            <person name="Schmutz J."/>
            <person name="Larimer F."/>
            <person name="Land M."/>
            <person name="Hauser L."/>
            <person name="Kyrpides N."/>
            <person name="Mikhailova N."/>
            <person name="Stolz J.F."/>
            <person name="Dawson A."/>
            <person name="Fisher E."/>
            <person name="Crable B."/>
            <person name="Perera E."/>
            <person name="Lisak J."/>
            <person name="Ranganathan M."/>
            <person name="Basu P."/>
            <person name="Richardson P."/>
        </authorList>
    </citation>
    <scope>NUCLEOTIDE SEQUENCE [LARGE SCALE GENOMIC DNA]</scope>
    <source>
        <strain evidence="12">OhILAs</strain>
    </source>
</reference>
<dbReference type="Pfam" id="PF04552">
    <property type="entry name" value="Sigma54_DBD"/>
    <property type="match status" value="1"/>
</dbReference>
<keyword evidence="7" id="KW-0238">DNA-binding</keyword>
<dbReference type="Pfam" id="PF00309">
    <property type="entry name" value="Sigma54_AID"/>
    <property type="match status" value="1"/>
</dbReference>
<dbReference type="eggNOG" id="COG1508">
    <property type="taxonomic scope" value="Bacteria"/>
</dbReference>
<proteinExistence type="inferred from homology"/>
<evidence type="ECO:0000256" key="3">
    <source>
        <dbReference type="ARBA" id="ARBA00022679"/>
    </source>
</evidence>
<dbReference type="PROSITE" id="PS00717">
    <property type="entry name" value="SIGMA54_1"/>
    <property type="match status" value="1"/>
</dbReference>
<dbReference type="Gene3D" id="1.10.10.60">
    <property type="entry name" value="Homeodomain-like"/>
    <property type="match status" value="1"/>
</dbReference>
<dbReference type="NCBIfam" id="NF009118">
    <property type="entry name" value="PRK12469.1"/>
    <property type="match status" value="1"/>
</dbReference>
<evidence type="ECO:0000256" key="1">
    <source>
        <dbReference type="ARBA" id="ARBA00008798"/>
    </source>
</evidence>
<dbReference type="InterPro" id="IPR038709">
    <property type="entry name" value="RpoN_core-bd_sf"/>
</dbReference>
<keyword evidence="3" id="KW-0808">Transferase</keyword>
<dbReference type="Gene3D" id="1.10.10.1330">
    <property type="entry name" value="RNA polymerase sigma-54 factor, core-binding domain"/>
    <property type="match status" value="1"/>
</dbReference>
<dbReference type="STRING" id="350688.Clos_0967"/>
<evidence type="ECO:0000256" key="7">
    <source>
        <dbReference type="ARBA" id="ARBA00023125"/>
    </source>
</evidence>
<keyword evidence="12" id="KW-1185">Reference proteome</keyword>
<dbReference type="HOGENOM" id="CLU_020569_1_1_9"/>
<evidence type="ECO:0000256" key="2">
    <source>
        <dbReference type="ARBA" id="ARBA00022478"/>
    </source>
</evidence>
<feature type="domain" description="RNA polymerase sigma factor 54 DNA-binding" evidence="9">
    <location>
        <begin position="302"/>
        <end position="460"/>
    </location>
</feature>
<keyword evidence="2" id="KW-0240">DNA-directed RNA polymerase</keyword>
<dbReference type="GO" id="GO:0000428">
    <property type="term" value="C:DNA-directed RNA polymerase complex"/>
    <property type="evidence" value="ECO:0007669"/>
    <property type="project" value="UniProtKB-KW"/>
</dbReference>
<dbReference type="EMBL" id="CP000853">
    <property type="protein sequence ID" value="ABW18514.1"/>
    <property type="molecule type" value="Genomic_DNA"/>
</dbReference>
<dbReference type="NCBIfam" id="TIGR02395">
    <property type="entry name" value="rpoN_sigma"/>
    <property type="match status" value="1"/>
</dbReference>
<dbReference type="InterPro" id="IPR000394">
    <property type="entry name" value="RNA_pol_sigma_54"/>
</dbReference>
<dbReference type="PRINTS" id="PR00045">
    <property type="entry name" value="SIGMA54FCT"/>
</dbReference>
<dbReference type="PANTHER" id="PTHR32248">
    <property type="entry name" value="RNA POLYMERASE SIGMA-54 FACTOR"/>
    <property type="match status" value="1"/>
</dbReference>
<dbReference type="RefSeq" id="WP_012158826.1">
    <property type="nucleotide sequence ID" value="NC_009922.1"/>
</dbReference>
<dbReference type="PANTHER" id="PTHR32248:SF4">
    <property type="entry name" value="RNA POLYMERASE SIGMA-54 FACTOR"/>
    <property type="match status" value="1"/>
</dbReference>
<dbReference type="PROSITE" id="PS50044">
    <property type="entry name" value="SIGMA54_3"/>
    <property type="match status" value="1"/>
</dbReference>
<organism evidence="11 12">
    <name type="scientific">Alkaliphilus oremlandii (strain OhILAs)</name>
    <name type="common">Clostridium oremlandii (strain OhILAs)</name>
    <dbReference type="NCBI Taxonomy" id="350688"/>
    <lineage>
        <taxon>Bacteria</taxon>
        <taxon>Bacillati</taxon>
        <taxon>Bacillota</taxon>
        <taxon>Clostridia</taxon>
        <taxon>Peptostreptococcales</taxon>
        <taxon>Natronincolaceae</taxon>
        <taxon>Alkaliphilus</taxon>
    </lineage>
</organism>
<evidence type="ECO:0000256" key="6">
    <source>
        <dbReference type="ARBA" id="ARBA00023082"/>
    </source>
</evidence>
<dbReference type="Pfam" id="PF04963">
    <property type="entry name" value="Sigma54_CBD"/>
    <property type="match status" value="1"/>
</dbReference>
<protein>
    <submittedName>
        <fullName evidence="11">RNA polymerase, sigma 54 subunit, RpoN</fullName>
    </submittedName>
</protein>
<evidence type="ECO:0000256" key="5">
    <source>
        <dbReference type="ARBA" id="ARBA00023015"/>
    </source>
</evidence>
<dbReference type="Proteomes" id="UP000000269">
    <property type="component" value="Chromosome"/>
</dbReference>
<dbReference type="GO" id="GO:0016987">
    <property type="term" value="F:sigma factor activity"/>
    <property type="evidence" value="ECO:0007669"/>
    <property type="project" value="UniProtKB-KW"/>
</dbReference>
<dbReference type="PROSITE" id="PS00718">
    <property type="entry name" value="SIGMA54_2"/>
    <property type="match status" value="1"/>
</dbReference>
<dbReference type="OrthoDB" id="9814402at2"/>
<dbReference type="GO" id="GO:0006352">
    <property type="term" value="P:DNA-templated transcription initiation"/>
    <property type="evidence" value="ECO:0007669"/>
    <property type="project" value="InterPro"/>
</dbReference>
<keyword evidence="5" id="KW-0805">Transcription regulation</keyword>
<comment type="similarity">
    <text evidence="1">Belongs to the sigma-54 factor family.</text>
</comment>
<dbReference type="GO" id="GO:0001216">
    <property type="term" value="F:DNA-binding transcription activator activity"/>
    <property type="evidence" value="ECO:0007669"/>
    <property type="project" value="InterPro"/>
</dbReference>
<name>A8MFX6_ALKOO</name>
<keyword evidence="4" id="KW-0548">Nucleotidyltransferase</keyword>
<dbReference type="AlphaFoldDB" id="A8MFX6"/>
<feature type="domain" description="RNA polymerase sigma factor 54 core-binding" evidence="10">
    <location>
        <begin position="99"/>
        <end position="287"/>
    </location>
</feature>
<dbReference type="InterPro" id="IPR007046">
    <property type="entry name" value="RNA_pol_sigma_54_core-bd"/>
</dbReference>
<dbReference type="GO" id="GO:0016779">
    <property type="term" value="F:nucleotidyltransferase activity"/>
    <property type="evidence" value="ECO:0007669"/>
    <property type="project" value="UniProtKB-KW"/>
</dbReference>
<evidence type="ECO:0000313" key="11">
    <source>
        <dbReference type="EMBL" id="ABW18514.1"/>
    </source>
</evidence>
<evidence type="ECO:0000256" key="4">
    <source>
        <dbReference type="ARBA" id="ARBA00022695"/>
    </source>
</evidence>
<accession>A8MFX6</accession>
<dbReference type="PIRSF" id="PIRSF000774">
    <property type="entry name" value="RpoN"/>
    <property type="match status" value="1"/>
</dbReference>
<dbReference type="KEGG" id="aoe:Clos_0967"/>